<feature type="transmembrane region" description="Helical" evidence="1">
    <location>
        <begin position="190"/>
        <end position="212"/>
    </location>
</feature>
<dbReference type="Proteomes" id="UP000240892">
    <property type="component" value="Unassembled WGS sequence"/>
</dbReference>
<proteinExistence type="predicted"/>
<comment type="caution">
    <text evidence="2">The sequence shown here is derived from an EMBL/GenBank/DDBJ whole genome shotgun (WGS) entry which is preliminary data.</text>
</comment>
<accession>A0A2T2XZ83</accession>
<protein>
    <submittedName>
        <fullName evidence="2">DUF1275 domain-containing protein</fullName>
    </submittedName>
</protein>
<dbReference type="EMBL" id="PYHO01000014">
    <property type="protein sequence ID" value="PSR45613.1"/>
    <property type="molecule type" value="Genomic_DNA"/>
</dbReference>
<feature type="transmembrane region" description="Helical" evidence="1">
    <location>
        <begin position="12"/>
        <end position="30"/>
    </location>
</feature>
<feature type="transmembrane region" description="Helical" evidence="1">
    <location>
        <begin position="61"/>
        <end position="80"/>
    </location>
</feature>
<sequence>MNIKIYRSTNHEIHYLMSYIGGCMEVMSFIYLYKALIGFMTSNMVFGITSLVKFSFDFESVYHILIIIIWLVISAIHQLIEYKYISKTKSPWHVYAISLTLNCFLMIAFIALGNYMFTHELFTNHPTIKVMPLVTIGLIFMYIQNFIIKSGGTKLPTSTSVVTSVYILMITTLCQSFLKNKNKERTRLRFESLHYFLVILHFFIGAFITAILNKYIHFYALIIPSVVLIAFCIKIWSLHMSKAA</sequence>
<keyword evidence="1" id="KW-1133">Transmembrane helix</keyword>
<feature type="transmembrane region" description="Helical" evidence="1">
    <location>
        <begin position="92"/>
        <end position="118"/>
    </location>
</feature>
<organism evidence="2 3">
    <name type="scientific">Kluyvera genomosp. 2</name>
    <dbReference type="NCBI Taxonomy" id="2774054"/>
    <lineage>
        <taxon>Bacteria</taxon>
        <taxon>Pseudomonadati</taxon>
        <taxon>Pseudomonadota</taxon>
        <taxon>Gammaproteobacteria</taxon>
        <taxon>Enterobacterales</taxon>
        <taxon>Enterobacteriaceae</taxon>
        <taxon>Kluyvera</taxon>
    </lineage>
</organism>
<evidence type="ECO:0000256" key="1">
    <source>
        <dbReference type="SAM" id="Phobius"/>
    </source>
</evidence>
<dbReference type="Pfam" id="PF06912">
    <property type="entry name" value="DUF1275"/>
    <property type="match status" value="1"/>
</dbReference>
<keyword evidence="1" id="KW-0812">Transmembrane</keyword>
<gene>
    <name evidence="2" type="ORF">C8256_16855</name>
</gene>
<evidence type="ECO:0000313" key="2">
    <source>
        <dbReference type="EMBL" id="PSR45613.1"/>
    </source>
</evidence>
<feature type="transmembrane region" description="Helical" evidence="1">
    <location>
        <begin position="130"/>
        <end position="148"/>
    </location>
</feature>
<keyword evidence="1" id="KW-0472">Membrane</keyword>
<reference evidence="2 3" key="1">
    <citation type="submission" date="2018-03" db="EMBL/GenBank/DDBJ databases">
        <title>First report of an OXA-48+CTX-M-M-producing Kluyvera ascorbata clone recovered from patients admitted in a University Hospital in Madrid, Spain.</title>
        <authorList>
            <person name="Hernandez-Garcia M."/>
            <person name="Leon-Sampedro R."/>
            <person name="Perez-Viso B."/>
            <person name="Morosini M.I."/>
            <person name="Lopez-Fresnena N."/>
            <person name="Coque T.M."/>
            <person name="Bonten M."/>
            <person name="Malhotra-Kumar S."/>
            <person name="Ruiz-Garbajosa P."/>
            <person name="Canton R."/>
        </authorList>
    </citation>
    <scope>NUCLEOTIDE SEQUENCE [LARGE SCALE GENOMIC DNA]</scope>
    <source>
        <strain evidence="2 3">KA2</strain>
    </source>
</reference>
<dbReference type="PANTHER" id="PTHR37314">
    <property type="entry name" value="SLR0142 PROTEIN"/>
    <property type="match status" value="1"/>
</dbReference>
<feature type="transmembrane region" description="Helical" evidence="1">
    <location>
        <begin position="218"/>
        <end position="236"/>
    </location>
</feature>
<evidence type="ECO:0000313" key="3">
    <source>
        <dbReference type="Proteomes" id="UP000240892"/>
    </source>
</evidence>
<keyword evidence="3" id="KW-1185">Reference proteome</keyword>
<name>A0A2T2XZ83_9ENTR</name>
<dbReference type="AlphaFoldDB" id="A0A2T2XZ83"/>
<feature type="transmembrane region" description="Helical" evidence="1">
    <location>
        <begin position="160"/>
        <end position="178"/>
    </location>
</feature>
<dbReference type="PANTHER" id="PTHR37314:SF4">
    <property type="entry name" value="UPF0700 TRANSMEMBRANE PROTEIN YOAK"/>
    <property type="match status" value="1"/>
</dbReference>
<dbReference type="InterPro" id="IPR010699">
    <property type="entry name" value="DUF1275"/>
</dbReference>